<feature type="compositionally biased region" description="Low complexity" evidence="1">
    <location>
        <begin position="99"/>
        <end position="114"/>
    </location>
</feature>
<dbReference type="GO" id="GO:0003677">
    <property type="term" value="F:DNA binding"/>
    <property type="evidence" value="ECO:0007669"/>
    <property type="project" value="InterPro"/>
</dbReference>
<feature type="compositionally biased region" description="Low complexity" evidence="1">
    <location>
        <begin position="54"/>
        <end position="66"/>
    </location>
</feature>
<keyword evidence="2" id="KW-0472">Membrane</keyword>
<evidence type="ECO:0000313" key="4">
    <source>
        <dbReference type="EMBL" id="BCI60874.1"/>
    </source>
</evidence>
<dbReference type="Pfam" id="PF12836">
    <property type="entry name" value="HHH_3"/>
    <property type="match status" value="1"/>
</dbReference>
<dbReference type="KEGG" id="sman:C12CBH8_15130"/>
<evidence type="ECO:0000256" key="1">
    <source>
        <dbReference type="SAM" id="MobiDB-lite"/>
    </source>
</evidence>
<dbReference type="InterPro" id="IPR004509">
    <property type="entry name" value="Competence_ComEA_HhH"/>
</dbReference>
<feature type="compositionally biased region" description="Low complexity" evidence="1">
    <location>
        <begin position="73"/>
        <end position="88"/>
    </location>
</feature>
<protein>
    <recommendedName>
        <fullName evidence="3">Helix-hairpin-helix DNA-binding motif class 1 domain-containing protein</fullName>
    </recommendedName>
</protein>
<feature type="region of interest" description="Disordered" evidence="1">
    <location>
        <begin position="54"/>
        <end position="122"/>
    </location>
</feature>
<sequence length="183" mass="19249">MDKQTLHEAYLLIAAGILVAAVILYNALLSPNLGASAIVYTNYNHSDTSYPISYNSSSSPSSISSSQEEESESSSISSESPVSNFSSETPDEITSVADPVVSSEAPASSSSTETKNPVSSGKININTASKEELMQLNGIGEVKAQAIIDYRNAHGPFKSVDELVLVKGIGDATLAKNRDNICT</sequence>
<dbReference type="RefSeq" id="WP_215532942.1">
    <property type="nucleotide sequence ID" value="NZ_AP023321.1"/>
</dbReference>
<dbReference type="SMART" id="SM00278">
    <property type="entry name" value="HhH1"/>
    <property type="match status" value="2"/>
</dbReference>
<reference evidence="5" key="1">
    <citation type="submission" date="2020-07" db="EMBL/GenBank/DDBJ databases">
        <title>Complete genome sequencing of Clostridia bacterium strain 12CBH8.</title>
        <authorList>
            <person name="Sakamoto M."/>
            <person name="Murakami T."/>
            <person name="Mori H."/>
        </authorList>
    </citation>
    <scope>NUCLEOTIDE SEQUENCE [LARGE SCALE GENOMIC DNA]</scope>
    <source>
        <strain evidence="5">12CBH8</strain>
    </source>
</reference>
<feature type="domain" description="Helix-hairpin-helix DNA-binding motif class 1" evidence="3">
    <location>
        <begin position="131"/>
        <end position="150"/>
    </location>
</feature>
<dbReference type="Proteomes" id="UP000593890">
    <property type="component" value="Chromosome"/>
</dbReference>
<proteinExistence type="predicted"/>
<dbReference type="AlphaFoldDB" id="A0A7I8D8C1"/>
<dbReference type="PANTHER" id="PTHR21180">
    <property type="entry name" value="ENDONUCLEASE/EXONUCLEASE/PHOSPHATASE FAMILY DOMAIN-CONTAINING PROTEIN 1"/>
    <property type="match status" value="1"/>
</dbReference>
<evidence type="ECO:0000256" key="2">
    <source>
        <dbReference type="SAM" id="Phobius"/>
    </source>
</evidence>
<keyword evidence="2" id="KW-0812">Transmembrane</keyword>
<dbReference type="InterPro" id="IPR003583">
    <property type="entry name" value="Hlx-hairpin-Hlx_DNA-bd_motif"/>
</dbReference>
<dbReference type="InterPro" id="IPR051675">
    <property type="entry name" value="Endo/Exo/Phosphatase_dom_1"/>
</dbReference>
<dbReference type="GO" id="GO:0015627">
    <property type="term" value="C:type II protein secretion system complex"/>
    <property type="evidence" value="ECO:0007669"/>
    <property type="project" value="TreeGrafter"/>
</dbReference>
<feature type="domain" description="Helix-hairpin-helix DNA-binding motif class 1" evidence="3">
    <location>
        <begin position="161"/>
        <end position="180"/>
    </location>
</feature>
<dbReference type="InterPro" id="IPR010994">
    <property type="entry name" value="RuvA_2-like"/>
</dbReference>
<organism evidence="4 5">
    <name type="scientific">Solibaculum mannosilyticum</name>
    <dbReference type="NCBI Taxonomy" id="2780922"/>
    <lineage>
        <taxon>Bacteria</taxon>
        <taxon>Bacillati</taxon>
        <taxon>Bacillota</taxon>
        <taxon>Clostridia</taxon>
        <taxon>Eubacteriales</taxon>
        <taxon>Oscillospiraceae</taxon>
        <taxon>Solibaculum</taxon>
    </lineage>
</organism>
<keyword evidence="5" id="KW-1185">Reference proteome</keyword>
<name>A0A7I8D8C1_9FIRM</name>
<dbReference type="NCBIfam" id="TIGR00426">
    <property type="entry name" value="competence protein ComEA helix-hairpin-helix repeat region"/>
    <property type="match status" value="1"/>
</dbReference>
<feature type="transmembrane region" description="Helical" evidence="2">
    <location>
        <begin position="9"/>
        <end position="28"/>
    </location>
</feature>
<evidence type="ECO:0000313" key="5">
    <source>
        <dbReference type="Proteomes" id="UP000593890"/>
    </source>
</evidence>
<dbReference type="Gene3D" id="1.10.150.320">
    <property type="entry name" value="Photosystem II 12 kDa extrinsic protein"/>
    <property type="match status" value="1"/>
</dbReference>
<dbReference type="EMBL" id="AP023321">
    <property type="protein sequence ID" value="BCI60874.1"/>
    <property type="molecule type" value="Genomic_DNA"/>
</dbReference>
<keyword evidence="2" id="KW-1133">Transmembrane helix</keyword>
<dbReference type="GO" id="GO:0006281">
    <property type="term" value="P:DNA repair"/>
    <property type="evidence" value="ECO:0007669"/>
    <property type="project" value="InterPro"/>
</dbReference>
<dbReference type="SUPFAM" id="SSF47781">
    <property type="entry name" value="RuvA domain 2-like"/>
    <property type="match status" value="1"/>
</dbReference>
<dbReference type="PANTHER" id="PTHR21180:SF32">
    <property type="entry name" value="ENDONUCLEASE_EXONUCLEASE_PHOSPHATASE FAMILY DOMAIN-CONTAINING PROTEIN 1"/>
    <property type="match status" value="1"/>
</dbReference>
<accession>A0A7I8D8C1</accession>
<gene>
    <name evidence="4" type="ORF">C12CBH8_15130</name>
</gene>
<evidence type="ECO:0000259" key="3">
    <source>
        <dbReference type="SMART" id="SM00278"/>
    </source>
</evidence>
<dbReference type="GO" id="GO:0015628">
    <property type="term" value="P:protein secretion by the type II secretion system"/>
    <property type="evidence" value="ECO:0007669"/>
    <property type="project" value="TreeGrafter"/>
</dbReference>